<dbReference type="RefSeq" id="XP_040740713.1">
    <property type="nucleotide sequence ID" value="XM_040888432.1"/>
</dbReference>
<name>A0A1Y1W0V3_9FUNG</name>
<gene>
    <name evidence="1" type="ORF">DL89DRAFT_269802</name>
</gene>
<dbReference type="GeneID" id="63805080"/>
<keyword evidence="2" id="KW-1185">Reference proteome</keyword>
<organism evidence="1 2">
    <name type="scientific">Linderina pennispora</name>
    <dbReference type="NCBI Taxonomy" id="61395"/>
    <lineage>
        <taxon>Eukaryota</taxon>
        <taxon>Fungi</taxon>
        <taxon>Fungi incertae sedis</taxon>
        <taxon>Zoopagomycota</taxon>
        <taxon>Kickxellomycotina</taxon>
        <taxon>Kickxellomycetes</taxon>
        <taxon>Kickxellales</taxon>
        <taxon>Kickxellaceae</taxon>
        <taxon>Linderina</taxon>
    </lineage>
</organism>
<accession>A0A1Y1W0V3</accession>
<sequence length="59" mass="6591">MKNPSNGRKERYCNWHNDNPIQVQSLPSRAVLPRLAQISSSHVGLVQVLAELVTNVNNP</sequence>
<reference evidence="1 2" key="1">
    <citation type="submission" date="2016-07" db="EMBL/GenBank/DDBJ databases">
        <title>Pervasive Adenine N6-methylation of Active Genes in Fungi.</title>
        <authorList>
            <consortium name="DOE Joint Genome Institute"/>
            <person name="Mondo S.J."/>
            <person name="Dannebaum R.O."/>
            <person name="Kuo R.C."/>
            <person name="Labutti K."/>
            <person name="Haridas S."/>
            <person name="Kuo A."/>
            <person name="Salamov A."/>
            <person name="Ahrendt S.R."/>
            <person name="Lipzen A."/>
            <person name="Sullivan W."/>
            <person name="Andreopoulos W.B."/>
            <person name="Clum A."/>
            <person name="Lindquist E."/>
            <person name="Daum C."/>
            <person name="Ramamoorthy G.K."/>
            <person name="Gryganskyi A."/>
            <person name="Culley D."/>
            <person name="Magnuson J.K."/>
            <person name="James T.Y."/>
            <person name="O'Malley M.A."/>
            <person name="Stajich J.E."/>
            <person name="Spatafora J.W."/>
            <person name="Visel A."/>
            <person name="Grigoriev I.V."/>
        </authorList>
    </citation>
    <scope>NUCLEOTIDE SEQUENCE [LARGE SCALE GENOMIC DNA]</scope>
    <source>
        <strain evidence="1 2">ATCC 12442</strain>
    </source>
</reference>
<dbReference type="AlphaFoldDB" id="A0A1Y1W0V3"/>
<evidence type="ECO:0000313" key="1">
    <source>
        <dbReference type="EMBL" id="ORX66754.1"/>
    </source>
</evidence>
<dbReference type="EMBL" id="MCFD01000014">
    <property type="protein sequence ID" value="ORX66754.1"/>
    <property type="molecule type" value="Genomic_DNA"/>
</dbReference>
<comment type="caution">
    <text evidence="1">The sequence shown here is derived from an EMBL/GenBank/DDBJ whole genome shotgun (WGS) entry which is preliminary data.</text>
</comment>
<proteinExistence type="predicted"/>
<evidence type="ECO:0000313" key="2">
    <source>
        <dbReference type="Proteomes" id="UP000193922"/>
    </source>
</evidence>
<protein>
    <submittedName>
        <fullName evidence="1">Uncharacterized protein</fullName>
    </submittedName>
</protein>
<dbReference type="Proteomes" id="UP000193922">
    <property type="component" value="Unassembled WGS sequence"/>
</dbReference>